<dbReference type="InterPro" id="IPR003439">
    <property type="entry name" value="ABC_transporter-like_ATP-bd"/>
</dbReference>
<keyword evidence="4" id="KW-0813">Transport</keyword>
<dbReference type="SUPFAM" id="SSF52540">
    <property type="entry name" value="P-loop containing nucleoside triphosphate hydrolases"/>
    <property type="match status" value="1"/>
</dbReference>
<evidence type="ECO:0000256" key="2">
    <source>
        <dbReference type="ARBA" id="ARBA00004273"/>
    </source>
</evidence>
<keyword evidence="5 12" id="KW-0812">Transmembrane</keyword>
<dbReference type="GO" id="GO:0090374">
    <property type="term" value="P:oligopeptide export from mitochondrion"/>
    <property type="evidence" value="ECO:0007669"/>
    <property type="project" value="TreeGrafter"/>
</dbReference>
<dbReference type="GO" id="GO:0016887">
    <property type="term" value="F:ATP hydrolysis activity"/>
    <property type="evidence" value="ECO:0007669"/>
    <property type="project" value="InterPro"/>
</dbReference>
<dbReference type="InterPro" id="IPR036640">
    <property type="entry name" value="ABC1_TM_sf"/>
</dbReference>
<keyword evidence="9" id="KW-0406">Ion transport</keyword>
<dbReference type="InterPro" id="IPR011527">
    <property type="entry name" value="ABC1_TM_dom"/>
</dbReference>
<accession>A0A914PU77</accession>
<dbReference type="SUPFAM" id="SSF90123">
    <property type="entry name" value="ABC transporter transmembrane region"/>
    <property type="match status" value="1"/>
</dbReference>
<feature type="transmembrane region" description="Helical" evidence="12">
    <location>
        <begin position="57"/>
        <end position="78"/>
    </location>
</feature>
<evidence type="ECO:0000256" key="10">
    <source>
        <dbReference type="ARBA" id="ARBA00023128"/>
    </source>
</evidence>
<dbReference type="GO" id="GO:0005743">
    <property type="term" value="C:mitochondrial inner membrane"/>
    <property type="evidence" value="ECO:0007669"/>
    <property type="project" value="UniProtKB-SubCell"/>
</dbReference>
<dbReference type="PANTHER" id="PTHR43394">
    <property type="entry name" value="ATP-DEPENDENT PERMEASE MDL1, MITOCHONDRIAL"/>
    <property type="match status" value="1"/>
</dbReference>
<evidence type="ECO:0000256" key="12">
    <source>
        <dbReference type="SAM" id="Phobius"/>
    </source>
</evidence>
<evidence type="ECO:0000313" key="14">
    <source>
        <dbReference type="Proteomes" id="UP000887578"/>
    </source>
</evidence>
<evidence type="ECO:0000313" key="15">
    <source>
        <dbReference type="WBParaSite" id="PDA_v2.g19813.t1"/>
    </source>
</evidence>
<evidence type="ECO:0000256" key="3">
    <source>
        <dbReference type="ARBA" id="ARBA00007577"/>
    </source>
</evidence>
<keyword evidence="6" id="KW-0999">Mitochondrion inner membrane</keyword>
<evidence type="ECO:0000256" key="1">
    <source>
        <dbReference type="ARBA" id="ARBA00004141"/>
    </source>
</evidence>
<dbReference type="GO" id="GO:0006811">
    <property type="term" value="P:monoatomic ion transport"/>
    <property type="evidence" value="ECO:0007669"/>
    <property type="project" value="UniProtKB-KW"/>
</dbReference>
<dbReference type="Gene3D" id="1.20.1560.10">
    <property type="entry name" value="ABC transporter type 1, transmembrane domain"/>
    <property type="match status" value="1"/>
</dbReference>
<dbReference type="GO" id="GO:0015421">
    <property type="term" value="F:ABC-type oligopeptide transporter activity"/>
    <property type="evidence" value="ECO:0007669"/>
    <property type="project" value="TreeGrafter"/>
</dbReference>
<evidence type="ECO:0000256" key="9">
    <source>
        <dbReference type="ARBA" id="ARBA00023065"/>
    </source>
</evidence>
<feature type="transmembrane region" description="Helical" evidence="12">
    <location>
        <begin position="348"/>
        <end position="368"/>
    </location>
</feature>
<dbReference type="AlphaFoldDB" id="A0A914PU77"/>
<feature type="transmembrane region" description="Helical" evidence="12">
    <location>
        <begin position="154"/>
        <end position="174"/>
    </location>
</feature>
<name>A0A914PU77_9BILA</name>
<dbReference type="CDD" id="cd18574">
    <property type="entry name" value="ABC_6TM_ABCB8_like"/>
    <property type="match status" value="1"/>
</dbReference>
<keyword evidence="11 12" id="KW-0472">Membrane</keyword>
<dbReference type="PANTHER" id="PTHR43394:SF17">
    <property type="entry name" value="MITOCHONDRIAL POTASSIUM CHANNEL ATP-BINDING SUBUNIT"/>
    <property type="match status" value="1"/>
</dbReference>
<protein>
    <submittedName>
        <fullName evidence="15">ABC transmembrane type-1 domain-containing protein</fullName>
    </submittedName>
</protein>
<keyword evidence="8 12" id="KW-1133">Transmembrane helix</keyword>
<dbReference type="PROSITE" id="PS50929">
    <property type="entry name" value="ABC_TM1F"/>
    <property type="match status" value="1"/>
</dbReference>
<dbReference type="InterPro" id="IPR039421">
    <property type="entry name" value="Type_1_exporter"/>
</dbReference>
<organism evidence="14 15">
    <name type="scientific">Panagrolaimus davidi</name>
    <dbReference type="NCBI Taxonomy" id="227884"/>
    <lineage>
        <taxon>Eukaryota</taxon>
        <taxon>Metazoa</taxon>
        <taxon>Ecdysozoa</taxon>
        <taxon>Nematoda</taxon>
        <taxon>Chromadorea</taxon>
        <taxon>Rhabditida</taxon>
        <taxon>Tylenchina</taxon>
        <taxon>Panagrolaimomorpha</taxon>
        <taxon>Panagrolaimoidea</taxon>
        <taxon>Panagrolaimidae</taxon>
        <taxon>Panagrolaimus</taxon>
    </lineage>
</organism>
<dbReference type="Proteomes" id="UP000887578">
    <property type="component" value="Unplaced"/>
</dbReference>
<feature type="domain" description="ABC transmembrane type-1" evidence="13">
    <location>
        <begin position="11"/>
        <end position="250"/>
    </location>
</feature>
<dbReference type="Pfam" id="PF00664">
    <property type="entry name" value="ABC_membrane"/>
    <property type="match status" value="1"/>
</dbReference>
<evidence type="ECO:0000259" key="13">
    <source>
        <dbReference type="PROSITE" id="PS50929"/>
    </source>
</evidence>
<dbReference type="InterPro" id="IPR027417">
    <property type="entry name" value="P-loop_NTPase"/>
</dbReference>
<evidence type="ECO:0000256" key="11">
    <source>
        <dbReference type="ARBA" id="ARBA00023136"/>
    </source>
</evidence>
<comment type="similarity">
    <text evidence="3">Belongs to the ABC transporter superfamily. ABCB family. Multidrug resistance exporter (TC 3.A.1.201) subfamily.</text>
</comment>
<evidence type="ECO:0000256" key="6">
    <source>
        <dbReference type="ARBA" id="ARBA00022792"/>
    </source>
</evidence>
<keyword evidence="7" id="KW-0809">Transit peptide</keyword>
<keyword evidence="14" id="KW-1185">Reference proteome</keyword>
<evidence type="ECO:0000256" key="8">
    <source>
        <dbReference type="ARBA" id="ARBA00022989"/>
    </source>
</evidence>
<reference evidence="15" key="1">
    <citation type="submission" date="2022-11" db="UniProtKB">
        <authorList>
            <consortium name="WormBaseParasite"/>
        </authorList>
    </citation>
    <scope>IDENTIFICATION</scope>
</reference>
<proteinExistence type="inferred from homology"/>
<evidence type="ECO:0000256" key="7">
    <source>
        <dbReference type="ARBA" id="ARBA00022946"/>
    </source>
</evidence>
<keyword evidence="10" id="KW-0496">Mitochondrion</keyword>
<feature type="transmembrane region" description="Helical" evidence="12">
    <location>
        <begin position="12"/>
        <end position="37"/>
    </location>
</feature>
<dbReference type="GO" id="GO:0005524">
    <property type="term" value="F:ATP binding"/>
    <property type="evidence" value="ECO:0007669"/>
    <property type="project" value="InterPro"/>
</dbReference>
<comment type="subcellular location">
    <subcellularLocation>
        <location evidence="1">Membrane</location>
        <topology evidence="1">Multi-pass membrane protein</topology>
    </subcellularLocation>
    <subcellularLocation>
        <location evidence="2">Mitochondrion inner membrane</location>
    </subcellularLocation>
</comment>
<dbReference type="WBParaSite" id="PDA_v2.g19813.t1">
    <property type="protein sequence ID" value="PDA_v2.g19813.t1"/>
    <property type="gene ID" value="PDA_v2.g19813"/>
</dbReference>
<evidence type="ECO:0000256" key="4">
    <source>
        <dbReference type="ARBA" id="ARBA00022448"/>
    </source>
</evidence>
<dbReference type="Gene3D" id="3.40.50.300">
    <property type="entry name" value="P-loop containing nucleotide triphosphate hydrolases"/>
    <property type="match status" value="1"/>
</dbReference>
<evidence type="ECO:0000256" key="5">
    <source>
        <dbReference type="ARBA" id="ARBA00022692"/>
    </source>
</evidence>
<dbReference type="Pfam" id="PF00005">
    <property type="entry name" value="ABC_tran"/>
    <property type="match status" value="1"/>
</dbReference>
<sequence length="380" mass="41703">MVIVKQKTFQVGAIVVALLNIRLPILLGDLVNVIAGLLTNKNELQFETINPIAGKLLGLYVAQAIFTFLYITSLSIMGERMAADLRVKLLNKLLHHDMCFFDEQRTGELNDRLNNDVQEFKSSFKLCVAQGLRTFAQTSGCIISLYFISPTMTMLTVGIVPMVILVGTFCGALLRKISLAAQAQSARASGVAEEALQNIRTVKAFAMEDAEIDLYAQEVDKARVMSEQLGAGIGLFQAGTNVFLNGIVLGKSTIVSLIERLYEPTSGNVTLDGKDLRTLDPYWLRRNVIGIISQEPVLFATTIEENIRYGKPDATDEEVREAAKLANAHEFIETFPDKYKTIVGERGVTLSGGGLVILILSLKILLLFRKAKSCCCSCIT</sequence>